<evidence type="ECO:0000313" key="2">
    <source>
        <dbReference type="Proteomes" id="UP001150581"/>
    </source>
</evidence>
<sequence length="202" mass="22597">MFTDSVSQESQDFQGSQECLESQETHAQRLTHMRQALNMAQEALQNNEVPVGCVFIHHPTNKQVSQGRNETNLSKNGTRHAEMVAIDLMIHHLKYTREQFAETDLYVTVEPCIMCAAALRLVGVGRVFFGCGNERFGGCGSVLGVHQAVVDGSEYVAEGGFLKDEAVLLLRQFYIKENTEAPQPRKKANRVLKTEDLNVEDK</sequence>
<name>A0ACC1IG79_9FUNG</name>
<evidence type="ECO:0000313" key="1">
    <source>
        <dbReference type="EMBL" id="KAJ1894618.1"/>
    </source>
</evidence>
<dbReference type="EMBL" id="JANBPG010000670">
    <property type="protein sequence ID" value="KAJ1894618.1"/>
    <property type="molecule type" value="Genomic_DNA"/>
</dbReference>
<comment type="caution">
    <text evidence="1">The sequence shown here is derived from an EMBL/GenBank/DDBJ whole genome shotgun (WGS) entry which is preliminary data.</text>
</comment>
<reference evidence="1" key="1">
    <citation type="submission" date="2022-07" db="EMBL/GenBank/DDBJ databases">
        <title>Phylogenomic reconstructions and comparative analyses of Kickxellomycotina fungi.</title>
        <authorList>
            <person name="Reynolds N.K."/>
            <person name="Stajich J.E."/>
            <person name="Barry K."/>
            <person name="Grigoriev I.V."/>
            <person name="Crous P."/>
            <person name="Smith M.E."/>
        </authorList>
    </citation>
    <scope>NUCLEOTIDE SEQUENCE</scope>
    <source>
        <strain evidence="1">Benny 63K</strain>
    </source>
</reference>
<gene>
    <name evidence="1" type="primary">TAD2_2</name>
    <name evidence="1" type="ORF">LPJ66_005086</name>
</gene>
<organism evidence="1 2">
    <name type="scientific">Kickxella alabastrina</name>
    <dbReference type="NCBI Taxonomy" id="61397"/>
    <lineage>
        <taxon>Eukaryota</taxon>
        <taxon>Fungi</taxon>
        <taxon>Fungi incertae sedis</taxon>
        <taxon>Zoopagomycota</taxon>
        <taxon>Kickxellomycotina</taxon>
        <taxon>Kickxellomycetes</taxon>
        <taxon>Kickxellales</taxon>
        <taxon>Kickxellaceae</taxon>
        <taxon>Kickxella</taxon>
    </lineage>
</organism>
<proteinExistence type="predicted"/>
<accession>A0ACC1IG79</accession>
<protein>
    <submittedName>
        <fullName evidence="1">tRNA(Adenine34) deaminase</fullName>
    </submittedName>
</protein>
<dbReference type="Proteomes" id="UP001150581">
    <property type="component" value="Unassembled WGS sequence"/>
</dbReference>
<keyword evidence="2" id="KW-1185">Reference proteome</keyword>